<feature type="domain" description="Major facilitator superfamily (MFS) profile" evidence="11">
    <location>
        <begin position="48"/>
        <end position="482"/>
    </location>
</feature>
<keyword evidence="5 10" id="KW-0472">Membrane</keyword>
<feature type="region of interest" description="Disordered" evidence="9">
    <location>
        <begin position="1"/>
        <end position="37"/>
    </location>
</feature>
<dbReference type="InterPro" id="IPR005828">
    <property type="entry name" value="MFS_sugar_transport-like"/>
</dbReference>
<feature type="transmembrane region" description="Helical" evidence="10">
    <location>
        <begin position="150"/>
        <end position="168"/>
    </location>
</feature>
<evidence type="ECO:0000256" key="2">
    <source>
        <dbReference type="ARBA" id="ARBA00022475"/>
    </source>
</evidence>
<dbReference type="PROSITE" id="PS50850">
    <property type="entry name" value="MFS"/>
    <property type="match status" value="1"/>
</dbReference>
<evidence type="ECO:0000256" key="6">
    <source>
        <dbReference type="ARBA" id="ARBA00023180"/>
    </source>
</evidence>
<dbReference type="NCBIfam" id="TIGR00879">
    <property type="entry name" value="SP"/>
    <property type="match status" value="1"/>
</dbReference>
<keyword evidence="13" id="KW-1185">Reference proteome</keyword>
<dbReference type="GO" id="GO:0022857">
    <property type="term" value="F:transmembrane transporter activity"/>
    <property type="evidence" value="ECO:0000318"/>
    <property type="project" value="GO_Central"/>
</dbReference>
<dbReference type="CDD" id="cd17358">
    <property type="entry name" value="MFS_GLUT6_8_Class3_like"/>
    <property type="match status" value="1"/>
</dbReference>
<dbReference type="Gene3D" id="1.20.1250.20">
    <property type="entry name" value="MFS general substrate transporter like domains"/>
    <property type="match status" value="1"/>
</dbReference>
<evidence type="ECO:0000256" key="8">
    <source>
        <dbReference type="RuleBase" id="RU003346"/>
    </source>
</evidence>
<reference evidence="12 13" key="1">
    <citation type="journal article" date="2008" name="Nature">
        <title>The genome of the model beetle and pest Tribolium castaneum.</title>
        <authorList>
            <consortium name="Tribolium Genome Sequencing Consortium"/>
            <person name="Richards S."/>
            <person name="Gibbs R.A."/>
            <person name="Weinstock G.M."/>
            <person name="Brown S.J."/>
            <person name="Denell R."/>
            <person name="Beeman R.W."/>
            <person name="Gibbs R."/>
            <person name="Beeman R.W."/>
            <person name="Brown S.J."/>
            <person name="Bucher G."/>
            <person name="Friedrich M."/>
            <person name="Grimmelikhuijzen C.J."/>
            <person name="Klingler M."/>
            <person name="Lorenzen M."/>
            <person name="Richards S."/>
            <person name="Roth S."/>
            <person name="Schroder R."/>
            <person name="Tautz D."/>
            <person name="Zdobnov E.M."/>
            <person name="Muzny D."/>
            <person name="Gibbs R.A."/>
            <person name="Weinstock G.M."/>
            <person name="Attaway T."/>
            <person name="Bell S."/>
            <person name="Buhay C.J."/>
            <person name="Chandrabose M.N."/>
            <person name="Chavez D."/>
            <person name="Clerk-Blankenburg K.P."/>
            <person name="Cree A."/>
            <person name="Dao M."/>
            <person name="Davis C."/>
            <person name="Chacko J."/>
            <person name="Dinh H."/>
            <person name="Dugan-Rocha S."/>
            <person name="Fowler G."/>
            <person name="Garner T.T."/>
            <person name="Garnes J."/>
            <person name="Gnirke A."/>
            <person name="Hawes A."/>
            <person name="Hernandez J."/>
            <person name="Hines S."/>
            <person name="Holder M."/>
            <person name="Hume J."/>
            <person name="Jhangiani S.N."/>
            <person name="Joshi V."/>
            <person name="Khan Z.M."/>
            <person name="Jackson L."/>
            <person name="Kovar C."/>
            <person name="Kowis A."/>
            <person name="Lee S."/>
            <person name="Lewis L.R."/>
            <person name="Margolis J."/>
            <person name="Morgan M."/>
            <person name="Nazareth L.V."/>
            <person name="Nguyen N."/>
            <person name="Okwuonu G."/>
            <person name="Parker D."/>
            <person name="Richards S."/>
            <person name="Ruiz S.J."/>
            <person name="Santibanez J."/>
            <person name="Savard J."/>
            <person name="Scherer S.E."/>
            <person name="Schneider B."/>
            <person name="Sodergren E."/>
            <person name="Tautz D."/>
            <person name="Vattahil S."/>
            <person name="Villasana D."/>
            <person name="White C.S."/>
            <person name="Wright R."/>
            <person name="Park Y."/>
            <person name="Beeman R.W."/>
            <person name="Lord J."/>
            <person name="Oppert B."/>
            <person name="Lorenzen M."/>
            <person name="Brown S."/>
            <person name="Wang L."/>
            <person name="Savard J."/>
            <person name="Tautz D."/>
            <person name="Richards S."/>
            <person name="Weinstock G."/>
            <person name="Gibbs R.A."/>
            <person name="Liu Y."/>
            <person name="Worley K."/>
            <person name="Weinstock G."/>
            <person name="Elsik C.G."/>
            <person name="Reese J.T."/>
            <person name="Elhaik E."/>
            <person name="Landan G."/>
            <person name="Graur D."/>
            <person name="Arensburger P."/>
            <person name="Atkinson P."/>
            <person name="Beeman R.W."/>
            <person name="Beidler J."/>
            <person name="Brown S.J."/>
            <person name="Demuth J.P."/>
            <person name="Drury D.W."/>
            <person name="Du Y.Z."/>
            <person name="Fujiwara H."/>
            <person name="Lorenzen M."/>
            <person name="Maselli V."/>
            <person name="Osanai M."/>
            <person name="Park Y."/>
            <person name="Robertson H.M."/>
            <person name="Tu Z."/>
            <person name="Wang J.J."/>
            <person name="Wang S."/>
            <person name="Richards S."/>
            <person name="Song H."/>
            <person name="Zhang L."/>
            <person name="Sodergren E."/>
            <person name="Werner D."/>
            <person name="Stanke M."/>
            <person name="Morgenstern B."/>
            <person name="Solovyev V."/>
            <person name="Kosarev P."/>
            <person name="Brown G."/>
            <person name="Chen H.C."/>
            <person name="Ermolaeva O."/>
            <person name="Hlavina W."/>
            <person name="Kapustin Y."/>
            <person name="Kiryutin B."/>
            <person name="Kitts P."/>
            <person name="Maglott D."/>
            <person name="Pruitt K."/>
            <person name="Sapojnikov V."/>
            <person name="Souvorov A."/>
            <person name="Mackey A.J."/>
            <person name="Waterhouse R.M."/>
            <person name="Wyder S."/>
            <person name="Zdobnov E.M."/>
            <person name="Zdobnov E.M."/>
            <person name="Wyder S."/>
            <person name="Kriventseva E.V."/>
            <person name="Kadowaki T."/>
            <person name="Bork P."/>
            <person name="Aranda M."/>
            <person name="Bao R."/>
            <person name="Beermann A."/>
            <person name="Berns N."/>
            <person name="Bolognesi R."/>
            <person name="Bonneton F."/>
            <person name="Bopp D."/>
            <person name="Brown S.J."/>
            <person name="Bucher G."/>
            <person name="Butts T."/>
            <person name="Chaumot A."/>
            <person name="Denell R.E."/>
            <person name="Ferrier D.E."/>
            <person name="Friedrich M."/>
            <person name="Gordon C.M."/>
            <person name="Jindra M."/>
            <person name="Klingler M."/>
            <person name="Lan Q."/>
            <person name="Lattorff H.M."/>
            <person name="Laudet V."/>
            <person name="von Levetsow C."/>
            <person name="Liu Z."/>
            <person name="Lutz R."/>
            <person name="Lynch J.A."/>
            <person name="da Fonseca R.N."/>
            <person name="Posnien N."/>
            <person name="Reuter R."/>
            <person name="Roth S."/>
            <person name="Savard J."/>
            <person name="Schinko J.B."/>
            <person name="Schmitt C."/>
            <person name="Schoppmeier M."/>
            <person name="Schroder R."/>
            <person name="Shippy T.D."/>
            <person name="Simonnet F."/>
            <person name="Marques-Souza H."/>
            <person name="Tautz D."/>
            <person name="Tomoyasu Y."/>
            <person name="Trauner J."/>
            <person name="Van der Zee M."/>
            <person name="Vervoort M."/>
            <person name="Wittkopp N."/>
            <person name="Wimmer E.A."/>
            <person name="Yang X."/>
            <person name="Jones A.K."/>
            <person name="Sattelle D.B."/>
            <person name="Ebert P.R."/>
            <person name="Nelson D."/>
            <person name="Scott J.G."/>
            <person name="Beeman R.W."/>
            <person name="Muthukrishnan S."/>
            <person name="Kramer K.J."/>
            <person name="Arakane Y."/>
            <person name="Beeman R.W."/>
            <person name="Zhu Q."/>
            <person name="Hogenkamp D."/>
            <person name="Dixit R."/>
            <person name="Oppert B."/>
            <person name="Jiang H."/>
            <person name="Zou Z."/>
            <person name="Marshall J."/>
            <person name="Elpidina E."/>
            <person name="Vinokurov K."/>
            <person name="Oppert C."/>
            <person name="Zou Z."/>
            <person name="Evans J."/>
            <person name="Lu Z."/>
            <person name="Zhao P."/>
            <person name="Sumathipala N."/>
            <person name="Altincicek B."/>
            <person name="Vilcinskas A."/>
            <person name="Williams M."/>
            <person name="Hultmark D."/>
            <person name="Hetru C."/>
            <person name="Jiang H."/>
            <person name="Grimmelikhuijzen C.J."/>
            <person name="Hauser F."/>
            <person name="Cazzamali G."/>
            <person name="Williamson M."/>
            <person name="Park Y."/>
            <person name="Li B."/>
            <person name="Tanaka Y."/>
            <person name="Predel R."/>
            <person name="Neupert S."/>
            <person name="Schachtner J."/>
            <person name="Verleyen P."/>
            <person name="Raible F."/>
            <person name="Bork P."/>
            <person name="Friedrich M."/>
            <person name="Walden K.K."/>
            <person name="Robertson H.M."/>
            <person name="Angeli S."/>
            <person name="Foret S."/>
            <person name="Bucher G."/>
            <person name="Schuetz S."/>
            <person name="Maleszka R."/>
            <person name="Wimmer E.A."/>
            <person name="Beeman R.W."/>
            <person name="Lorenzen M."/>
            <person name="Tomoyasu Y."/>
            <person name="Miller S.C."/>
            <person name="Grossmann D."/>
            <person name="Bucher G."/>
        </authorList>
    </citation>
    <scope>NUCLEOTIDE SEQUENCE [LARGE SCALE GENOMIC DNA]</scope>
    <source>
        <strain evidence="12 13">Georgia GA2</strain>
    </source>
</reference>
<feature type="transmembrane region" description="Helical" evidence="10">
    <location>
        <begin position="324"/>
        <end position="346"/>
    </location>
</feature>
<dbReference type="GO" id="GO:0051119">
    <property type="term" value="F:sugar transmembrane transporter activity"/>
    <property type="evidence" value="ECO:0007669"/>
    <property type="project" value="InterPro"/>
</dbReference>
<feature type="transmembrane region" description="Helical" evidence="10">
    <location>
        <begin position="288"/>
        <end position="312"/>
    </location>
</feature>
<dbReference type="PRINTS" id="PR00171">
    <property type="entry name" value="SUGRTRNSPORT"/>
</dbReference>
<dbReference type="GO" id="GO:0005886">
    <property type="term" value="C:plasma membrane"/>
    <property type="evidence" value="ECO:0007669"/>
    <property type="project" value="UniProtKB-SubCell"/>
</dbReference>
<reference evidence="12 13" key="2">
    <citation type="journal article" date="2010" name="Nucleic Acids Res.">
        <title>BeetleBase in 2010: revisions to provide comprehensive genomic information for Tribolium castaneum.</title>
        <authorList>
            <person name="Kim H.S."/>
            <person name="Murphy T."/>
            <person name="Xia J."/>
            <person name="Caragea D."/>
            <person name="Park Y."/>
            <person name="Beeman R.W."/>
            <person name="Lorenzen M.D."/>
            <person name="Butcher S."/>
            <person name="Manak J.R."/>
            <person name="Brown S.J."/>
        </authorList>
    </citation>
    <scope>GENOME REANNOTATION</scope>
    <source>
        <strain evidence="12 13">Georgia GA2</strain>
    </source>
</reference>
<feature type="transmembrane region" description="Helical" evidence="10">
    <location>
        <begin position="180"/>
        <end position="199"/>
    </location>
</feature>
<dbReference type="InterPro" id="IPR044775">
    <property type="entry name" value="MFS_ERD6/Tret1-like"/>
</dbReference>
<keyword evidence="3 10" id="KW-0812">Transmembrane</keyword>
<dbReference type="OrthoDB" id="6612291at2759"/>
<dbReference type="InParanoid" id="A0A139WD56"/>
<feature type="transmembrane region" description="Helical" evidence="10">
    <location>
        <begin position="205"/>
        <end position="224"/>
    </location>
</feature>
<dbReference type="PROSITE" id="PS00217">
    <property type="entry name" value="SUGAR_TRANSPORT_2"/>
    <property type="match status" value="1"/>
</dbReference>
<proteinExistence type="inferred from homology"/>
<dbReference type="FunFam" id="1.20.1250.20:FF:000055">
    <property type="entry name" value="Facilitated trehalose transporter Tret1-2 homolog"/>
    <property type="match status" value="1"/>
</dbReference>
<dbReference type="Pfam" id="PF00083">
    <property type="entry name" value="Sugar_tr"/>
    <property type="match status" value="1"/>
</dbReference>
<keyword evidence="2" id="KW-1003">Cell membrane</keyword>
<dbReference type="KEGG" id="tca:655007"/>
<organism evidence="12 13">
    <name type="scientific">Tribolium castaneum</name>
    <name type="common">Red flour beetle</name>
    <dbReference type="NCBI Taxonomy" id="7070"/>
    <lineage>
        <taxon>Eukaryota</taxon>
        <taxon>Metazoa</taxon>
        <taxon>Ecdysozoa</taxon>
        <taxon>Arthropoda</taxon>
        <taxon>Hexapoda</taxon>
        <taxon>Insecta</taxon>
        <taxon>Pterygota</taxon>
        <taxon>Neoptera</taxon>
        <taxon>Endopterygota</taxon>
        <taxon>Coleoptera</taxon>
        <taxon>Polyphaga</taxon>
        <taxon>Cucujiformia</taxon>
        <taxon>Tenebrionidae</taxon>
        <taxon>Tenebrionidae incertae sedis</taxon>
        <taxon>Tribolium</taxon>
    </lineage>
</organism>
<dbReference type="PANTHER" id="PTHR48021">
    <property type="match status" value="1"/>
</dbReference>
<keyword evidence="4 10" id="KW-1133">Transmembrane helix</keyword>
<feature type="transmembrane region" description="Helical" evidence="10">
    <location>
        <begin position="94"/>
        <end position="116"/>
    </location>
</feature>
<evidence type="ECO:0000256" key="4">
    <source>
        <dbReference type="ARBA" id="ARBA00022989"/>
    </source>
</evidence>
<feature type="transmembrane region" description="Helical" evidence="10">
    <location>
        <begin position="123"/>
        <end position="144"/>
    </location>
</feature>
<feature type="transmembrane region" description="Helical" evidence="10">
    <location>
        <begin position="394"/>
        <end position="415"/>
    </location>
</feature>
<keyword evidence="6" id="KW-0325">Glycoprotein</keyword>
<sequence length="495" mass="53678">MSQDKVSLLRDPTAGVSTSSDSRNYDSVDPPPHTENRAQISFVPRRLPQYVAALTATLSALAAGAVLGWTSPILSDLQHGKFHNISVTSDQMGWIGSFVTLGGMTMCIPTGFLCDLLGRKKTLLLLIAPFAVGWSLIIFAKSIIMLYLGRLITGMAAGASCVAAPLYTSEIAQKEIRGTLGSYFQLMVTVGIFLAYLSGKYLTSMPYTIFCACLPVVFVVLFAFQPETPAFCLRRGRYDDALKALVKLRGPCEGNESELAEIEGSLKESLESSVSFSQTFRKKANVKALVIAFALMFFQQFSGINAVILYTSDIFASAGSNLDANTAAIIVGAFQVVATFVSSLVIDKLGRKILLFTSAVVMALSSLVLAIYFTLKCRTSIDGDILHELGFIPIVSLCLFVVVFSIGLGPIPWMISSEIFTPEIKSIASSSAGTFNWFLAFLVTKFYLQVNERVGQDSTFYAFAVLSLLGGAFVYFVIPETKGKTVEQVQAELER</sequence>
<dbReference type="EMBL" id="KQ971361">
    <property type="protein sequence ID" value="KYB25889.1"/>
    <property type="molecule type" value="Genomic_DNA"/>
</dbReference>
<dbReference type="InterPro" id="IPR005829">
    <property type="entry name" value="Sugar_transporter_CS"/>
</dbReference>
<dbReference type="GO" id="GO:0016020">
    <property type="term" value="C:membrane"/>
    <property type="evidence" value="ECO:0000318"/>
    <property type="project" value="GO_Central"/>
</dbReference>
<protein>
    <submittedName>
        <fullName evidence="12">Facilitated trehalose transporter Tret1-2 homolog-like Protein</fullName>
    </submittedName>
</protein>
<evidence type="ECO:0000256" key="7">
    <source>
        <dbReference type="ARBA" id="ARBA00024348"/>
    </source>
</evidence>
<dbReference type="InterPro" id="IPR050549">
    <property type="entry name" value="MFS_Trehalose_Transporter"/>
</dbReference>
<evidence type="ECO:0000256" key="5">
    <source>
        <dbReference type="ARBA" id="ARBA00023136"/>
    </source>
</evidence>
<keyword evidence="8" id="KW-0813">Transport</keyword>
<feature type="transmembrane region" description="Helical" evidence="10">
    <location>
        <begin position="353"/>
        <end position="374"/>
    </location>
</feature>
<feature type="transmembrane region" description="Helical" evidence="10">
    <location>
        <begin position="460"/>
        <end position="478"/>
    </location>
</feature>
<evidence type="ECO:0000313" key="13">
    <source>
        <dbReference type="Proteomes" id="UP000007266"/>
    </source>
</evidence>
<evidence type="ECO:0000313" key="12">
    <source>
        <dbReference type="EMBL" id="KYB25889.1"/>
    </source>
</evidence>
<dbReference type="InterPro" id="IPR020846">
    <property type="entry name" value="MFS_dom"/>
</dbReference>
<dbReference type="OMA" id="EQSWEIG"/>
<name>A0A139WD56_TRICA</name>
<dbReference type="Proteomes" id="UP000007266">
    <property type="component" value="Linkage group 8"/>
</dbReference>
<dbReference type="AlphaFoldDB" id="A0A139WD56"/>
<feature type="transmembrane region" description="Helical" evidence="10">
    <location>
        <begin position="427"/>
        <end position="448"/>
    </location>
</feature>
<dbReference type="PANTHER" id="PTHR48021:SF1">
    <property type="entry name" value="GH07001P-RELATED"/>
    <property type="match status" value="1"/>
</dbReference>
<accession>A0A139WD56</accession>
<gene>
    <name evidence="12" type="primary">AUGUSTUS-3.0.2_34087</name>
    <name evidence="12" type="ORF">TcasGA2_TC034087</name>
</gene>
<feature type="transmembrane region" description="Helical" evidence="10">
    <location>
        <begin position="50"/>
        <end position="74"/>
    </location>
</feature>
<comment type="subcellular location">
    <subcellularLocation>
        <location evidence="1">Cell membrane</location>
        <topology evidence="1">Multi-pass membrane protein</topology>
    </subcellularLocation>
</comment>
<dbReference type="SUPFAM" id="SSF103473">
    <property type="entry name" value="MFS general substrate transporter"/>
    <property type="match status" value="1"/>
</dbReference>
<dbReference type="PROSITE" id="PS00216">
    <property type="entry name" value="SUGAR_TRANSPORT_1"/>
    <property type="match status" value="1"/>
</dbReference>
<comment type="similarity">
    <text evidence="7">Belongs to the major facilitator superfamily. Sugar transporter (TC 2.A.1.1) family. Trehalose transporter subfamily.</text>
</comment>
<dbReference type="GO" id="GO:0055085">
    <property type="term" value="P:transmembrane transport"/>
    <property type="evidence" value="ECO:0000318"/>
    <property type="project" value="GO_Central"/>
</dbReference>
<evidence type="ECO:0000256" key="9">
    <source>
        <dbReference type="SAM" id="MobiDB-lite"/>
    </source>
</evidence>
<evidence type="ECO:0000256" key="10">
    <source>
        <dbReference type="SAM" id="Phobius"/>
    </source>
</evidence>
<evidence type="ECO:0000259" key="11">
    <source>
        <dbReference type="PROSITE" id="PS50850"/>
    </source>
</evidence>
<evidence type="ECO:0000256" key="3">
    <source>
        <dbReference type="ARBA" id="ARBA00022692"/>
    </source>
</evidence>
<dbReference type="InterPro" id="IPR003663">
    <property type="entry name" value="Sugar/inositol_transpt"/>
</dbReference>
<dbReference type="InterPro" id="IPR036259">
    <property type="entry name" value="MFS_trans_sf"/>
</dbReference>
<evidence type="ECO:0000256" key="1">
    <source>
        <dbReference type="ARBA" id="ARBA00004651"/>
    </source>
</evidence>